<feature type="domain" description="THIF-type NAD/FAD binding fold" evidence="1">
    <location>
        <begin position="17"/>
        <end position="179"/>
    </location>
</feature>
<dbReference type="GO" id="GO:0019781">
    <property type="term" value="F:NEDD8 activating enzyme activity"/>
    <property type="evidence" value="ECO:0007669"/>
    <property type="project" value="TreeGrafter"/>
</dbReference>
<keyword evidence="2" id="KW-0808">Transferase</keyword>
<dbReference type="InterPro" id="IPR035985">
    <property type="entry name" value="Ubiquitin-activating_enz"/>
</dbReference>
<dbReference type="AlphaFoldDB" id="A0A8J8CDB6"/>
<gene>
    <name evidence="2" type="ORF">KIY12_06565</name>
</gene>
<dbReference type="Gene3D" id="3.40.50.720">
    <property type="entry name" value="NAD(P)-binding Rossmann-like Domain"/>
    <property type="match status" value="1"/>
</dbReference>
<dbReference type="EMBL" id="JAHEAC010000056">
    <property type="protein sequence ID" value="MBX8644364.1"/>
    <property type="molecule type" value="Genomic_DNA"/>
</dbReference>
<evidence type="ECO:0000313" key="2">
    <source>
        <dbReference type="EMBL" id="MBX8644364.1"/>
    </source>
</evidence>
<dbReference type="GO" id="GO:0016779">
    <property type="term" value="F:nucleotidyltransferase activity"/>
    <property type="evidence" value="ECO:0007669"/>
    <property type="project" value="UniProtKB-KW"/>
</dbReference>
<dbReference type="Pfam" id="PF00899">
    <property type="entry name" value="ThiF"/>
    <property type="match status" value="1"/>
</dbReference>
<protein>
    <submittedName>
        <fullName evidence="2">ThiF family adenylyltransferase</fullName>
    </submittedName>
</protein>
<dbReference type="InterPro" id="IPR045886">
    <property type="entry name" value="ThiF/MoeB/HesA"/>
</dbReference>
<dbReference type="GO" id="GO:0005737">
    <property type="term" value="C:cytoplasm"/>
    <property type="evidence" value="ECO:0007669"/>
    <property type="project" value="TreeGrafter"/>
</dbReference>
<evidence type="ECO:0000313" key="3">
    <source>
        <dbReference type="Proteomes" id="UP000750197"/>
    </source>
</evidence>
<dbReference type="Proteomes" id="UP000750197">
    <property type="component" value="Unassembled WGS sequence"/>
</dbReference>
<dbReference type="SUPFAM" id="SSF69572">
    <property type="entry name" value="Activating enzymes of the ubiquitin-like proteins"/>
    <property type="match status" value="1"/>
</dbReference>
<dbReference type="GO" id="GO:0045116">
    <property type="term" value="P:protein neddylation"/>
    <property type="evidence" value="ECO:0007669"/>
    <property type="project" value="TreeGrafter"/>
</dbReference>
<organism evidence="2 3">
    <name type="scientific">Candidatus Sysuiplasma superficiale</name>
    <dbReference type="NCBI Taxonomy" id="2823368"/>
    <lineage>
        <taxon>Archaea</taxon>
        <taxon>Methanobacteriati</taxon>
        <taxon>Thermoplasmatota</taxon>
        <taxon>Thermoplasmata</taxon>
        <taxon>Candidatus Sysuiplasmatales</taxon>
        <taxon>Candidatus Sysuiplasmataceae</taxon>
        <taxon>Candidatus Sysuiplasma</taxon>
    </lineage>
</organism>
<dbReference type="PANTHER" id="PTHR10953:SF6">
    <property type="entry name" value="NEDD8-ACTIVATING ENZYME E1 CATALYTIC SUBUNIT"/>
    <property type="match status" value="1"/>
</dbReference>
<feature type="non-terminal residue" evidence="2">
    <location>
        <position position="206"/>
    </location>
</feature>
<evidence type="ECO:0000259" key="1">
    <source>
        <dbReference type="Pfam" id="PF00899"/>
    </source>
</evidence>
<dbReference type="PANTHER" id="PTHR10953">
    <property type="entry name" value="UBIQUITIN-ACTIVATING ENZYME E1"/>
    <property type="match status" value="1"/>
</dbReference>
<keyword evidence="2" id="KW-0548">Nucleotidyltransferase</keyword>
<sequence>MQEQPHIRSSEDRYSRIRLIRELDFGGIRSSRICVVGAGALGNEVIKNLALYAPSLMTVVDSDRVDYTNLGRCFLFDRSDAETHRSKAEAASSRARLLNPDCSVECFPMDATTLDHTFFSRFSVVIGCVDSIRTRLHLNSNCYYAGIPYIDGGIDGLNGRIQVVLPPRTACYECTLNGSHMDSVDSEYSCGGREASFPSRRIPSEP</sequence>
<comment type="caution">
    <text evidence="2">The sequence shown here is derived from an EMBL/GenBank/DDBJ whole genome shotgun (WGS) entry which is preliminary data.</text>
</comment>
<name>A0A8J8CDB6_9ARCH</name>
<reference evidence="2" key="1">
    <citation type="submission" date="2021-05" db="EMBL/GenBank/DDBJ databases">
        <title>Genomic insights into ecological role and evolution of a novel Thermoplasmata order Candidatus Sysuiplasmatales.</title>
        <authorList>
            <person name="Yuan Y."/>
        </authorList>
    </citation>
    <scope>NUCLEOTIDE SEQUENCE</scope>
    <source>
        <strain evidence="2">TUT19-bin139</strain>
    </source>
</reference>
<dbReference type="InterPro" id="IPR000594">
    <property type="entry name" value="ThiF_NAD_FAD-bd"/>
</dbReference>
<accession>A0A8J8CDB6</accession>
<proteinExistence type="predicted"/>